<dbReference type="InterPro" id="IPR036631">
    <property type="entry name" value="MGMT_N_sf"/>
</dbReference>
<evidence type="ECO:0000256" key="6">
    <source>
        <dbReference type="ARBA" id="ARBA00022763"/>
    </source>
</evidence>
<evidence type="ECO:0000256" key="5">
    <source>
        <dbReference type="ARBA" id="ARBA00022679"/>
    </source>
</evidence>
<dbReference type="GO" id="GO:0032259">
    <property type="term" value="P:methylation"/>
    <property type="evidence" value="ECO:0007669"/>
    <property type="project" value="UniProtKB-KW"/>
</dbReference>
<evidence type="ECO:0000256" key="1">
    <source>
        <dbReference type="ARBA" id="ARBA00001286"/>
    </source>
</evidence>
<sequence length="174" mass="19417">MSTKNNLTIYWSLLNYKEWNLYLAATAKGLCFVGSQNMPFDELSVWANKRFPGIPLTEDREILIPYESEVIEYLEGKRKCFTVSYDVKGTPFQQAVWSALSEIPYGHTKTYSDIANIIKKPAAVRAVGTAIGANPLLIAVPCHRIVGKNGNLTGYRGGLDMKSDLLDIERKGLI</sequence>
<keyword evidence="6" id="KW-0227">DNA damage</keyword>
<dbReference type="Gene3D" id="1.10.10.10">
    <property type="entry name" value="Winged helix-like DNA-binding domain superfamily/Winged helix DNA-binding domain"/>
    <property type="match status" value="1"/>
</dbReference>
<evidence type="ECO:0000259" key="10">
    <source>
        <dbReference type="Pfam" id="PF02870"/>
    </source>
</evidence>
<reference evidence="11 12" key="1">
    <citation type="submission" date="2019-04" db="EMBL/GenBank/DDBJ databases">
        <title>Bacillus sediminilitoris sp. nov., isolated from a tidal flat sediment on the East China Sea.</title>
        <authorList>
            <person name="Wei Y."/>
            <person name="Mao H."/>
            <person name="Fang J."/>
        </authorList>
    </citation>
    <scope>NUCLEOTIDE SEQUENCE [LARGE SCALE GENOMIC DNA]</scope>
    <source>
        <strain evidence="11 12">DSL-17</strain>
    </source>
</reference>
<evidence type="ECO:0000256" key="3">
    <source>
        <dbReference type="ARBA" id="ARBA00011918"/>
    </source>
</evidence>
<dbReference type="RefSeq" id="WP_136354101.1">
    <property type="nucleotide sequence ID" value="NZ_CP046266.1"/>
</dbReference>
<dbReference type="AlphaFoldDB" id="A0A4S4BYQ2"/>
<dbReference type="InterPro" id="IPR036388">
    <property type="entry name" value="WH-like_DNA-bd_sf"/>
</dbReference>
<evidence type="ECO:0000256" key="8">
    <source>
        <dbReference type="ARBA" id="ARBA00049348"/>
    </source>
</evidence>
<organism evidence="11 12">
    <name type="scientific">Metabacillus sediminilitoris</name>
    <dbReference type="NCBI Taxonomy" id="2567941"/>
    <lineage>
        <taxon>Bacteria</taxon>
        <taxon>Bacillati</taxon>
        <taxon>Bacillota</taxon>
        <taxon>Bacilli</taxon>
        <taxon>Bacillales</taxon>
        <taxon>Bacillaceae</taxon>
        <taxon>Metabacillus</taxon>
    </lineage>
</organism>
<feature type="domain" description="Methylated-DNA-[protein]-cysteine S-methyltransferase DNA binding" evidence="9">
    <location>
        <begin position="91"/>
        <end position="170"/>
    </location>
</feature>
<dbReference type="GO" id="GO:0006281">
    <property type="term" value="P:DNA repair"/>
    <property type="evidence" value="ECO:0007669"/>
    <property type="project" value="UniProtKB-KW"/>
</dbReference>
<comment type="catalytic activity">
    <reaction evidence="1">
        <text>a 4-O-methyl-thymidine in DNA + L-cysteinyl-[protein] = a thymidine in DNA + S-methyl-L-cysteinyl-[protein]</text>
        <dbReference type="Rhea" id="RHEA:53428"/>
        <dbReference type="Rhea" id="RHEA-COMP:10131"/>
        <dbReference type="Rhea" id="RHEA-COMP:10132"/>
        <dbReference type="Rhea" id="RHEA-COMP:13555"/>
        <dbReference type="Rhea" id="RHEA-COMP:13556"/>
        <dbReference type="ChEBI" id="CHEBI:29950"/>
        <dbReference type="ChEBI" id="CHEBI:82612"/>
        <dbReference type="ChEBI" id="CHEBI:137386"/>
        <dbReference type="ChEBI" id="CHEBI:137387"/>
        <dbReference type="EC" id="2.1.1.63"/>
    </reaction>
</comment>
<dbReference type="Proteomes" id="UP000310334">
    <property type="component" value="Unassembled WGS sequence"/>
</dbReference>
<dbReference type="Pfam" id="PF01035">
    <property type="entry name" value="DNA_binding_1"/>
    <property type="match status" value="1"/>
</dbReference>
<dbReference type="InterPro" id="IPR014048">
    <property type="entry name" value="MethylDNA_cys_MeTrfase_DNA-bd"/>
</dbReference>
<dbReference type="PROSITE" id="PS00374">
    <property type="entry name" value="MGMT"/>
    <property type="match status" value="1"/>
</dbReference>
<dbReference type="CDD" id="cd06445">
    <property type="entry name" value="ATase"/>
    <property type="match status" value="1"/>
</dbReference>
<dbReference type="InterPro" id="IPR036217">
    <property type="entry name" value="MethylDNA_cys_MeTrfase_DNAb"/>
</dbReference>
<keyword evidence="7" id="KW-0234">DNA repair</keyword>
<dbReference type="InterPro" id="IPR001497">
    <property type="entry name" value="MethylDNA_cys_MeTrfase_AS"/>
</dbReference>
<dbReference type="PANTHER" id="PTHR10815">
    <property type="entry name" value="METHYLATED-DNA--PROTEIN-CYSTEINE METHYLTRANSFERASE"/>
    <property type="match status" value="1"/>
</dbReference>
<evidence type="ECO:0000256" key="7">
    <source>
        <dbReference type="ARBA" id="ARBA00023204"/>
    </source>
</evidence>
<accession>A0A4S4BYQ2</accession>
<comment type="caution">
    <text evidence="11">The sequence shown here is derived from an EMBL/GenBank/DDBJ whole genome shotgun (WGS) entry which is preliminary data.</text>
</comment>
<name>A0A4S4BYQ2_9BACI</name>
<dbReference type="FunFam" id="1.10.10.10:FF:000214">
    <property type="entry name" value="Methylated-DNA--protein-cysteine methyltransferase"/>
    <property type="match status" value="1"/>
</dbReference>
<evidence type="ECO:0000313" key="11">
    <source>
        <dbReference type="EMBL" id="THF79705.1"/>
    </source>
</evidence>
<dbReference type="EC" id="2.1.1.63" evidence="3"/>
<comment type="catalytic activity">
    <reaction evidence="8">
        <text>a 6-O-methyl-2'-deoxyguanosine in DNA + L-cysteinyl-[protein] = S-methyl-L-cysteinyl-[protein] + a 2'-deoxyguanosine in DNA</text>
        <dbReference type="Rhea" id="RHEA:24000"/>
        <dbReference type="Rhea" id="RHEA-COMP:10131"/>
        <dbReference type="Rhea" id="RHEA-COMP:10132"/>
        <dbReference type="Rhea" id="RHEA-COMP:11367"/>
        <dbReference type="Rhea" id="RHEA-COMP:11368"/>
        <dbReference type="ChEBI" id="CHEBI:29950"/>
        <dbReference type="ChEBI" id="CHEBI:82612"/>
        <dbReference type="ChEBI" id="CHEBI:85445"/>
        <dbReference type="ChEBI" id="CHEBI:85448"/>
        <dbReference type="EC" id="2.1.1.63"/>
    </reaction>
</comment>
<gene>
    <name evidence="11" type="ORF">E6W99_11885</name>
</gene>
<dbReference type="NCBIfam" id="TIGR00589">
    <property type="entry name" value="ogt"/>
    <property type="match status" value="1"/>
</dbReference>
<dbReference type="InterPro" id="IPR008332">
    <property type="entry name" value="MethylG_MeTrfase_N"/>
</dbReference>
<dbReference type="Pfam" id="PF02870">
    <property type="entry name" value="Methyltransf_1N"/>
    <property type="match status" value="1"/>
</dbReference>
<feature type="domain" description="Methylguanine DNA methyltransferase ribonuclease-like" evidence="10">
    <location>
        <begin position="9"/>
        <end position="83"/>
    </location>
</feature>
<comment type="similarity">
    <text evidence="2">Belongs to the MGMT family.</text>
</comment>
<proteinExistence type="inferred from homology"/>
<dbReference type="GO" id="GO:0003908">
    <property type="term" value="F:methylated-DNA-[protein]-cysteine S-methyltransferase activity"/>
    <property type="evidence" value="ECO:0007669"/>
    <property type="project" value="UniProtKB-EC"/>
</dbReference>
<evidence type="ECO:0000313" key="12">
    <source>
        <dbReference type="Proteomes" id="UP000310334"/>
    </source>
</evidence>
<dbReference type="SUPFAM" id="SSF46767">
    <property type="entry name" value="Methylated DNA-protein cysteine methyltransferase, C-terminal domain"/>
    <property type="match status" value="1"/>
</dbReference>
<dbReference type="PANTHER" id="PTHR10815:SF12">
    <property type="entry name" value="METHYLATED-DNA--PROTEIN-CYSTEINE METHYLTRANSFERASE, INDUCIBLE"/>
    <property type="match status" value="1"/>
</dbReference>
<evidence type="ECO:0000259" key="9">
    <source>
        <dbReference type="Pfam" id="PF01035"/>
    </source>
</evidence>
<dbReference type="Gene3D" id="3.30.160.70">
    <property type="entry name" value="Methylated DNA-protein cysteine methyltransferase domain"/>
    <property type="match status" value="1"/>
</dbReference>
<keyword evidence="12" id="KW-1185">Reference proteome</keyword>
<dbReference type="SUPFAM" id="SSF53155">
    <property type="entry name" value="Methylated DNA-protein cysteine methyltransferase domain"/>
    <property type="match status" value="1"/>
</dbReference>
<dbReference type="EMBL" id="SSNT01000008">
    <property type="protein sequence ID" value="THF79705.1"/>
    <property type="molecule type" value="Genomic_DNA"/>
</dbReference>
<evidence type="ECO:0000256" key="4">
    <source>
        <dbReference type="ARBA" id="ARBA00022603"/>
    </source>
</evidence>
<evidence type="ECO:0000256" key="2">
    <source>
        <dbReference type="ARBA" id="ARBA00008711"/>
    </source>
</evidence>
<keyword evidence="5 11" id="KW-0808">Transferase</keyword>
<keyword evidence="4 11" id="KW-0489">Methyltransferase</keyword>
<protein>
    <recommendedName>
        <fullName evidence="3">methylated-DNA--[protein]-cysteine S-methyltransferase</fullName>
        <ecNumber evidence="3">2.1.1.63</ecNumber>
    </recommendedName>
</protein>
<dbReference type="OrthoDB" id="9802228at2"/>